<evidence type="ECO:0000313" key="11">
    <source>
        <dbReference type="Proteomes" id="UP001595904"/>
    </source>
</evidence>
<evidence type="ECO:0000256" key="4">
    <source>
        <dbReference type="ARBA" id="ARBA00022692"/>
    </source>
</evidence>
<feature type="domain" description="TonB-dependent receptor plug" evidence="8">
    <location>
        <begin position="138"/>
        <end position="238"/>
    </location>
</feature>
<keyword evidence="3" id="KW-1134">Transmembrane beta strand</keyword>
<proteinExistence type="predicted"/>
<comment type="caution">
    <text evidence="10">The sequence shown here is derived from an EMBL/GenBank/DDBJ whole genome shotgun (WGS) entry which is preliminary data.</text>
</comment>
<dbReference type="InterPro" id="IPR013784">
    <property type="entry name" value="Carb-bd-like_fold"/>
</dbReference>
<dbReference type="InterPro" id="IPR012910">
    <property type="entry name" value="Plug_dom"/>
</dbReference>
<feature type="chain" id="PRO_5045849212" evidence="7">
    <location>
        <begin position="34"/>
        <end position="1035"/>
    </location>
</feature>
<reference evidence="11" key="1">
    <citation type="journal article" date="2019" name="Int. J. Syst. Evol. Microbiol.">
        <title>The Global Catalogue of Microorganisms (GCM) 10K type strain sequencing project: providing services to taxonomists for standard genome sequencing and annotation.</title>
        <authorList>
            <consortium name="The Broad Institute Genomics Platform"/>
            <consortium name="The Broad Institute Genome Sequencing Center for Infectious Disease"/>
            <person name="Wu L."/>
            <person name="Ma J."/>
        </authorList>
    </citation>
    <scope>NUCLEOTIDE SEQUENCE [LARGE SCALE GENOMIC DNA]</scope>
    <source>
        <strain evidence="11">CGMCC 1.10759</strain>
    </source>
</reference>
<dbReference type="RefSeq" id="WP_380604928.1">
    <property type="nucleotide sequence ID" value="NZ_JBHSDU010000015.1"/>
</dbReference>
<keyword evidence="2" id="KW-0813">Transport</keyword>
<dbReference type="Pfam" id="PF07715">
    <property type="entry name" value="Plug"/>
    <property type="match status" value="1"/>
</dbReference>
<dbReference type="Pfam" id="PF25183">
    <property type="entry name" value="OMP_b-brl_4"/>
    <property type="match status" value="1"/>
</dbReference>
<dbReference type="InterPro" id="IPR037066">
    <property type="entry name" value="Plug_dom_sf"/>
</dbReference>
<keyword evidence="5" id="KW-0472">Membrane</keyword>
<evidence type="ECO:0000313" key="10">
    <source>
        <dbReference type="EMBL" id="MFC4314060.1"/>
    </source>
</evidence>
<dbReference type="EMBL" id="JBHSDU010000015">
    <property type="protein sequence ID" value="MFC4314060.1"/>
    <property type="molecule type" value="Genomic_DNA"/>
</dbReference>
<comment type="subcellular location">
    <subcellularLocation>
        <location evidence="1">Cell outer membrane</location>
        <topology evidence="1">Multi-pass membrane protein</topology>
    </subcellularLocation>
</comment>
<accession>A0ABV8T3I1</accession>
<keyword evidence="11" id="KW-1185">Reference proteome</keyword>
<sequence length="1035" mass="112707">MLIRNTLALAVKQALTVGALATTLIATAPTALAQSTGGSVFGQAASGDTVIVEGEGTGFRREIAVGSDGSYRVPALSPGRYKVTLRHQDGTTVIRDGVLVSAGTGTPVSFVTTTGGSPQMENIVVTAVRVNPIDVSSVESVTVLSADQLAKIPVLRDLTSAALLAPGAVRGDFAFSDGKLPSFGGSSVAENQYYVNGFNVTNSFRGLNFSKIPFEAIAEQQVKTGGYGAEFGRSLGGVVSQTTKRGTNEFESGSSIYWSPAALRSKTRNFMYSNPLEPSSFGTVRSINSEEETSEWTANVWASGALVKDKLFAYALVGYSEHDEDRWGNVTQAANTDDNTETPTWLVKLDWHINDANSFELTGFSDEEETTSKVYLNTLGAANRLGLIGTQYEESGGLNVVGKYTSYITDTLTVSALYGHGEYSRGLHLTTADGRSVAYSGDLDSPATGCPVIVDARSRARRDATGVFASTCNITATFPNAGNIERQDARDERNQFRVDAEWQLGAHLLRFGYDADDFESVAGESIEGGRQWRYSTVQLDLTPDDGDDTRQDVDVVREQIINQGATVKVKQRAFYIEDNWNITDSFLFSAGLRWDSFENLNGQGQTYVEINNQFGPRLGFSWDVKGDSSMKVYGNAGRYALPLTASVAIRGASASLFTRNDYFFSGVDPATGAPTGLVSRNTFRYVNGEFGEAKNAQTIASKNLDPMYQDEFILGAQMRITNHQNIGARAIYRELKAAIDDNCDYTPILTTAGFQFDEDEEVWLDSNGNQAILPNGGFPYCRMFNPGEDAVFLTDFYDNGSLTETTVPGDLLSPKARRTYKALELFWDGNWDRTFVQASYTLAYSKGNTEGGVKSDIGQDDTNVTQDFDYKELAVDSYGYLPNDRRHSLKVFGSYALTEEVSVGTNLLVQSGRPKNCLGVLYPYHGIIHPYGSSFFRCATTTAGAVLGPSEPKPRGTAGRLPWTYQVDLSFAYTPRWADGLIAKMDVFNVFNKQEAIAVDDRAEDGATGAPLGTYLVPRAYQSPREFQFSLVYNF</sequence>
<evidence type="ECO:0000256" key="5">
    <source>
        <dbReference type="ARBA" id="ARBA00023136"/>
    </source>
</evidence>
<dbReference type="PANTHER" id="PTHR30069:SF46">
    <property type="entry name" value="OAR PROTEIN"/>
    <property type="match status" value="1"/>
</dbReference>
<dbReference type="PROSITE" id="PS00430">
    <property type="entry name" value="TONB_DEPENDENT_REC_1"/>
    <property type="match status" value="1"/>
</dbReference>
<evidence type="ECO:0000256" key="7">
    <source>
        <dbReference type="SAM" id="SignalP"/>
    </source>
</evidence>
<dbReference type="Gene3D" id="2.40.170.20">
    <property type="entry name" value="TonB-dependent receptor, beta-barrel domain"/>
    <property type="match status" value="1"/>
</dbReference>
<evidence type="ECO:0000259" key="9">
    <source>
        <dbReference type="Pfam" id="PF25183"/>
    </source>
</evidence>
<keyword evidence="6" id="KW-0998">Cell outer membrane</keyword>
<organism evidence="10 11">
    <name type="scientific">Steroidobacter flavus</name>
    <dbReference type="NCBI Taxonomy" id="1842136"/>
    <lineage>
        <taxon>Bacteria</taxon>
        <taxon>Pseudomonadati</taxon>
        <taxon>Pseudomonadota</taxon>
        <taxon>Gammaproteobacteria</taxon>
        <taxon>Steroidobacterales</taxon>
        <taxon>Steroidobacteraceae</taxon>
        <taxon>Steroidobacter</taxon>
    </lineage>
</organism>
<evidence type="ECO:0000256" key="2">
    <source>
        <dbReference type="ARBA" id="ARBA00022448"/>
    </source>
</evidence>
<evidence type="ECO:0000256" key="6">
    <source>
        <dbReference type="ARBA" id="ARBA00023237"/>
    </source>
</evidence>
<dbReference type="Gene3D" id="2.60.40.1120">
    <property type="entry name" value="Carboxypeptidase-like, regulatory domain"/>
    <property type="match status" value="1"/>
</dbReference>
<keyword evidence="4" id="KW-0812">Transmembrane</keyword>
<protein>
    <submittedName>
        <fullName evidence="10">TonB-dependent receptor domain-containing protein</fullName>
    </submittedName>
</protein>
<dbReference type="InterPro" id="IPR036942">
    <property type="entry name" value="Beta-barrel_TonB_sf"/>
</dbReference>
<keyword evidence="10" id="KW-0675">Receptor</keyword>
<keyword evidence="7" id="KW-0732">Signal</keyword>
<evidence type="ECO:0000259" key="8">
    <source>
        <dbReference type="Pfam" id="PF07715"/>
    </source>
</evidence>
<feature type="signal peptide" evidence="7">
    <location>
        <begin position="1"/>
        <end position="33"/>
    </location>
</feature>
<dbReference type="SUPFAM" id="SSF49452">
    <property type="entry name" value="Starch-binding domain-like"/>
    <property type="match status" value="1"/>
</dbReference>
<dbReference type="InterPro" id="IPR057601">
    <property type="entry name" value="Oar-like_b-barrel"/>
</dbReference>
<evidence type="ECO:0000256" key="3">
    <source>
        <dbReference type="ARBA" id="ARBA00022452"/>
    </source>
</evidence>
<name>A0ABV8T3I1_9GAMM</name>
<dbReference type="InterPro" id="IPR010916">
    <property type="entry name" value="TonB_box_CS"/>
</dbReference>
<dbReference type="Proteomes" id="UP001595904">
    <property type="component" value="Unassembled WGS sequence"/>
</dbReference>
<evidence type="ECO:0000256" key="1">
    <source>
        <dbReference type="ARBA" id="ARBA00004571"/>
    </source>
</evidence>
<feature type="domain" description="TonB-dependent transporter Oar-like beta-barrel" evidence="9">
    <location>
        <begin position="329"/>
        <end position="601"/>
    </location>
</feature>
<dbReference type="PANTHER" id="PTHR30069">
    <property type="entry name" value="TONB-DEPENDENT OUTER MEMBRANE RECEPTOR"/>
    <property type="match status" value="1"/>
</dbReference>
<dbReference type="InterPro" id="IPR039426">
    <property type="entry name" value="TonB-dep_rcpt-like"/>
</dbReference>
<gene>
    <name evidence="10" type="ORF">ACFPN2_33610</name>
</gene>
<dbReference type="SUPFAM" id="SSF56935">
    <property type="entry name" value="Porins"/>
    <property type="match status" value="1"/>
</dbReference>
<dbReference type="Gene3D" id="2.170.130.10">
    <property type="entry name" value="TonB-dependent receptor, plug domain"/>
    <property type="match status" value="1"/>
</dbReference>